<dbReference type="EMBL" id="DVNM01000029">
    <property type="protein sequence ID" value="HIU69402.1"/>
    <property type="molecule type" value="Genomic_DNA"/>
</dbReference>
<reference evidence="1" key="2">
    <citation type="journal article" date="2021" name="PeerJ">
        <title>Extensive microbial diversity within the chicken gut microbiome revealed by metagenomics and culture.</title>
        <authorList>
            <person name="Gilroy R."/>
            <person name="Ravi A."/>
            <person name="Getino M."/>
            <person name="Pursley I."/>
            <person name="Horton D.L."/>
            <person name="Alikhan N.F."/>
            <person name="Baker D."/>
            <person name="Gharbi K."/>
            <person name="Hall N."/>
            <person name="Watson M."/>
            <person name="Adriaenssens E.M."/>
            <person name="Foster-Nyarko E."/>
            <person name="Jarju S."/>
            <person name="Secka A."/>
            <person name="Antonio M."/>
            <person name="Oren A."/>
            <person name="Chaudhuri R.R."/>
            <person name="La Ragione R."/>
            <person name="Hildebrand F."/>
            <person name="Pallen M.J."/>
        </authorList>
    </citation>
    <scope>NUCLEOTIDE SEQUENCE</scope>
    <source>
        <strain evidence="1">CHK176-6737</strain>
    </source>
</reference>
<comment type="caution">
    <text evidence="1">The sequence shown here is derived from an EMBL/GenBank/DDBJ whole genome shotgun (WGS) entry which is preliminary data.</text>
</comment>
<keyword evidence="1" id="KW-0418">Kinase</keyword>
<proteinExistence type="predicted"/>
<gene>
    <name evidence="1" type="ORF">IAD23_05520</name>
</gene>
<dbReference type="Pfam" id="PF13189">
    <property type="entry name" value="Cytidylate_kin2"/>
    <property type="match status" value="1"/>
</dbReference>
<dbReference type="InterPro" id="IPR027417">
    <property type="entry name" value="P-loop_NTPase"/>
</dbReference>
<evidence type="ECO:0000313" key="2">
    <source>
        <dbReference type="Proteomes" id="UP000824125"/>
    </source>
</evidence>
<dbReference type="Proteomes" id="UP000824125">
    <property type="component" value="Unassembled WGS sequence"/>
</dbReference>
<dbReference type="AlphaFoldDB" id="A0A9D1MVM6"/>
<evidence type="ECO:0000313" key="1">
    <source>
        <dbReference type="EMBL" id="HIU69402.1"/>
    </source>
</evidence>
<dbReference type="SUPFAM" id="SSF52540">
    <property type="entry name" value="P-loop containing nucleoside triphosphate hydrolases"/>
    <property type="match status" value="1"/>
</dbReference>
<keyword evidence="1" id="KW-0808">Transferase</keyword>
<dbReference type="GO" id="GO:0016301">
    <property type="term" value="F:kinase activity"/>
    <property type="evidence" value="ECO:0007669"/>
    <property type="project" value="UniProtKB-KW"/>
</dbReference>
<reference evidence="1" key="1">
    <citation type="submission" date="2020-10" db="EMBL/GenBank/DDBJ databases">
        <authorList>
            <person name="Gilroy R."/>
        </authorList>
    </citation>
    <scope>NUCLEOTIDE SEQUENCE</scope>
    <source>
        <strain evidence="1">CHK176-6737</strain>
    </source>
</reference>
<organism evidence="1 2">
    <name type="scientific">Candidatus Scybalenecus merdavium</name>
    <dbReference type="NCBI Taxonomy" id="2840939"/>
    <lineage>
        <taxon>Bacteria</taxon>
        <taxon>Bacillati</taxon>
        <taxon>Bacillota</taxon>
        <taxon>Clostridia</taxon>
        <taxon>Eubacteriales</taxon>
        <taxon>Oscillospiraceae</taxon>
        <taxon>Oscillospiraceae incertae sedis</taxon>
        <taxon>Candidatus Scybalenecus</taxon>
    </lineage>
</organism>
<protein>
    <submittedName>
        <fullName evidence="1">Cytidylate kinase-like family protein</fullName>
    </submittedName>
</protein>
<dbReference type="Gene3D" id="3.40.50.300">
    <property type="entry name" value="P-loop containing nucleotide triphosphate hydrolases"/>
    <property type="match status" value="1"/>
</dbReference>
<name>A0A9D1MVM6_9FIRM</name>
<sequence length="205" mass="23675">MDHYVITIARGYGSGGRTIGKKLSEILSVPFYDRELIYMASEESGINVRLFGQADEHVEKGIFQPVSKPYQGGLIPPESSDFVSEENIFNYQAKVIKDLAEKQSCIIIGRCADYILRDMPNVLRVFIWAPFETCVSTIMDLQSLSEKDAAKKIKKIDRHRSDYYRYYTGRDWQDYSNYDLCLNTQKLGFDKTCDVIVNYLQQMEK</sequence>
<accession>A0A9D1MVM6</accession>